<comment type="subunit">
    <text evidence="10">Heterotetramer, composed of two GyrA and two GyrB chains. In the heterotetramer, GyrA contains the active site tyrosine that forms a transient covalent intermediate with DNA, while GyrB binds cofactors and catalyzes ATP hydrolysis.</text>
</comment>
<dbReference type="InterPro" id="IPR020568">
    <property type="entry name" value="Ribosomal_Su5_D2-typ_SF"/>
</dbReference>
<keyword evidence="6 10" id="KW-0460">Magnesium</keyword>
<dbReference type="PANTHER" id="PTHR45866:SF1">
    <property type="entry name" value="DNA GYRASE SUBUNIT B, MITOCHONDRIAL"/>
    <property type="match status" value="1"/>
</dbReference>
<dbReference type="SUPFAM" id="SSF55874">
    <property type="entry name" value="ATPase domain of HSP90 chaperone/DNA topoisomerase II/histidine kinase"/>
    <property type="match status" value="1"/>
</dbReference>
<dbReference type="InterPro" id="IPR001241">
    <property type="entry name" value="Topo_IIA"/>
</dbReference>
<dbReference type="Gene3D" id="3.30.565.10">
    <property type="entry name" value="Histidine kinase-like ATPase, C-terminal domain"/>
    <property type="match status" value="1"/>
</dbReference>
<dbReference type="EC" id="5.6.2.2" evidence="10"/>
<evidence type="ECO:0000256" key="4">
    <source>
        <dbReference type="ARBA" id="ARBA00022741"/>
    </source>
</evidence>
<dbReference type="InterPro" id="IPR013759">
    <property type="entry name" value="Topo_IIA_B_C"/>
</dbReference>
<evidence type="ECO:0000256" key="2">
    <source>
        <dbReference type="ARBA" id="ARBA00010708"/>
    </source>
</evidence>
<dbReference type="EMBL" id="CP097289">
    <property type="protein sequence ID" value="UQT61607.1"/>
    <property type="molecule type" value="Genomic_DNA"/>
</dbReference>
<keyword evidence="5 10" id="KW-0067">ATP-binding</keyword>
<dbReference type="PROSITE" id="PS50880">
    <property type="entry name" value="TOPRIM"/>
    <property type="match status" value="1"/>
</dbReference>
<reference evidence="12 13" key="1">
    <citation type="submission" date="2022-05" db="EMBL/GenBank/DDBJ databases">
        <authorList>
            <person name="Zhou X."/>
            <person name="Li K."/>
            <person name="Man Y."/>
        </authorList>
    </citation>
    <scope>NUCLEOTIDE SEQUENCE [LARGE SCALE GENOMIC DNA]</scope>
    <source>
        <strain evidence="12 13">MS405</strain>
    </source>
</reference>
<evidence type="ECO:0000313" key="12">
    <source>
        <dbReference type="EMBL" id="UQT61607.1"/>
    </source>
</evidence>
<comment type="function">
    <text evidence="10">A type II topoisomerase that negatively supercoils closed circular double-stranded (ds) DNA in an ATP-dependent manner to modulate DNA topology and maintain chromosomes in an underwound state. Negative supercoiling favors strand separation, and DNA replication, transcription, recombination and repair, all of which involve strand separation. Also able to catalyze the interconversion of other topological isomers of dsDNA rings, including catenanes and knotted rings. Type II topoisomerases break and join 2 DNA strands simultaneously in an ATP-dependent manner.</text>
</comment>
<dbReference type="NCBIfam" id="TIGR01059">
    <property type="entry name" value="gyrB"/>
    <property type="match status" value="1"/>
</dbReference>
<keyword evidence="3 10" id="KW-0479">Metal-binding</keyword>
<dbReference type="Gene3D" id="3.30.230.10">
    <property type="match status" value="1"/>
</dbReference>
<feature type="site" description="Interaction with DNA" evidence="10">
    <location>
        <position position="481"/>
    </location>
</feature>
<evidence type="ECO:0000256" key="6">
    <source>
        <dbReference type="ARBA" id="ARBA00022842"/>
    </source>
</evidence>
<dbReference type="SMART" id="SM00433">
    <property type="entry name" value="TOP2c"/>
    <property type="match status" value="1"/>
</dbReference>
<dbReference type="InterPro" id="IPR014721">
    <property type="entry name" value="Ribsml_uS5_D2-typ_fold_subgr"/>
</dbReference>
<organism evidence="12 13">
    <name type="scientific">Streptomyces durmitorensis</name>
    <dbReference type="NCBI Taxonomy" id="319947"/>
    <lineage>
        <taxon>Bacteria</taxon>
        <taxon>Bacillati</taxon>
        <taxon>Actinomycetota</taxon>
        <taxon>Actinomycetes</taxon>
        <taxon>Kitasatosporales</taxon>
        <taxon>Streptomycetaceae</taxon>
        <taxon>Streptomyces</taxon>
    </lineage>
</organism>
<dbReference type="InterPro" id="IPR003594">
    <property type="entry name" value="HATPase_dom"/>
</dbReference>
<evidence type="ECO:0000256" key="5">
    <source>
        <dbReference type="ARBA" id="ARBA00022840"/>
    </source>
</evidence>
<dbReference type="InterPro" id="IPR000565">
    <property type="entry name" value="Topo_IIA_B"/>
</dbReference>
<dbReference type="InterPro" id="IPR006171">
    <property type="entry name" value="TOPRIM_dom"/>
</dbReference>
<dbReference type="CDD" id="cd00822">
    <property type="entry name" value="TopoII_Trans_DNA_gyrase"/>
    <property type="match status" value="1"/>
</dbReference>
<dbReference type="CDD" id="cd03366">
    <property type="entry name" value="TOPRIM_TopoIIA_GyrB"/>
    <property type="match status" value="1"/>
</dbReference>
<evidence type="ECO:0000256" key="9">
    <source>
        <dbReference type="ARBA" id="ARBA00023235"/>
    </source>
</evidence>
<dbReference type="PROSITE" id="PS00177">
    <property type="entry name" value="TOPOISOMERASE_II"/>
    <property type="match status" value="1"/>
</dbReference>
<dbReference type="InterPro" id="IPR013760">
    <property type="entry name" value="Topo_IIA-like_dom_sf"/>
</dbReference>
<dbReference type="Gene3D" id="3.40.50.670">
    <property type="match status" value="1"/>
</dbReference>
<evidence type="ECO:0000256" key="1">
    <source>
        <dbReference type="ARBA" id="ARBA00000185"/>
    </source>
</evidence>
<dbReference type="InterPro" id="IPR013506">
    <property type="entry name" value="Topo_IIA_bsu_dom2"/>
</dbReference>
<comment type="catalytic activity">
    <reaction evidence="1 10">
        <text>ATP-dependent breakage, passage and rejoining of double-stranded DNA.</text>
        <dbReference type="EC" id="5.6.2.2"/>
    </reaction>
</comment>
<dbReference type="PRINTS" id="PR00418">
    <property type="entry name" value="TPI2FAMILY"/>
</dbReference>
<evidence type="ECO:0000256" key="8">
    <source>
        <dbReference type="ARBA" id="ARBA00023125"/>
    </source>
</evidence>
<dbReference type="Pfam" id="PF01751">
    <property type="entry name" value="Toprim"/>
    <property type="match status" value="1"/>
</dbReference>
<keyword evidence="13" id="KW-1185">Reference proteome</keyword>
<feature type="site" description="Interaction with DNA" evidence="10">
    <location>
        <position position="484"/>
    </location>
</feature>
<feature type="binding site" evidence="10">
    <location>
        <position position="529"/>
    </location>
    <ligand>
        <name>Mg(2+)</name>
        <dbReference type="ChEBI" id="CHEBI:18420"/>
        <label>1</label>
        <note>catalytic</note>
    </ligand>
</feature>
<feature type="binding site" evidence="10">
    <location>
        <position position="531"/>
    </location>
    <ligand>
        <name>Mg(2+)</name>
        <dbReference type="ChEBI" id="CHEBI:18420"/>
        <label>2</label>
    </ligand>
</feature>
<dbReference type="Pfam" id="PF02518">
    <property type="entry name" value="HATPase_c"/>
    <property type="match status" value="1"/>
</dbReference>
<comment type="similarity">
    <text evidence="2 10">Belongs to the type II topoisomerase GyrB family.</text>
</comment>
<feature type="binding site" evidence="10">
    <location>
        <position position="529"/>
    </location>
    <ligand>
        <name>Mg(2+)</name>
        <dbReference type="ChEBI" id="CHEBI:18420"/>
        <label>2</label>
    </ligand>
</feature>
<dbReference type="PANTHER" id="PTHR45866">
    <property type="entry name" value="DNA GYRASE/TOPOISOMERASE SUBUNIT B"/>
    <property type="match status" value="1"/>
</dbReference>
<evidence type="ECO:0000259" key="11">
    <source>
        <dbReference type="PROSITE" id="PS50880"/>
    </source>
</evidence>
<proteinExistence type="inferred from homology"/>
<dbReference type="InterPro" id="IPR011557">
    <property type="entry name" value="GyrB"/>
</dbReference>
<accession>A0ABY4Q699</accession>
<dbReference type="Pfam" id="PF00986">
    <property type="entry name" value="DNA_gyraseB_C"/>
    <property type="match status" value="1"/>
</dbReference>
<dbReference type="InterPro" id="IPR036890">
    <property type="entry name" value="HATPase_C_sf"/>
</dbReference>
<dbReference type="InterPro" id="IPR018522">
    <property type="entry name" value="TopoIIA_CS"/>
</dbReference>
<dbReference type="NCBIfam" id="NF004189">
    <property type="entry name" value="PRK05644.1"/>
    <property type="match status" value="1"/>
</dbReference>
<comment type="cofactor">
    <cofactor evidence="10">
        <name>Mg(2+)</name>
        <dbReference type="ChEBI" id="CHEBI:18420"/>
    </cofactor>
    <cofactor evidence="10">
        <name>Mn(2+)</name>
        <dbReference type="ChEBI" id="CHEBI:29035"/>
    </cofactor>
    <cofactor evidence="10">
        <name>Ca(2+)</name>
        <dbReference type="ChEBI" id="CHEBI:29108"/>
    </cofactor>
    <text evidence="10">Binds two Mg(2+) per subunit. The magnesium ions form salt bridges with both the protein and the DNA. Can also accept other divalent metal cations, such as Mn(2+) or Ca(2+).</text>
</comment>
<dbReference type="SUPFAM" id="SSF56719">
    <property type="entry name" value="Type II DNA topoisomerase"/>
    <property type="match status" value="1"/>
</dbReference>
<evidence type="ECO:0000256" key="10">
    <source>
        <dbReference type="HAMAP-Rule" id="MF_01898"/>
    </source>
</evidence>
<keyword evidence="9 10" id="KW-0413">Isomerase</keyword>
<dbReference type="HAMAP" id="MF_01898">
    <property type="entry name" value="GyrB"/>
    <property type="match status" value="1"/>
</dbReference>
<dbReference type="Pfam" id="PF00204">
    <property type="entry name" value="DNA_gyraseB"/>
    <property type="match status" value="1"/>
</dbReference>
<dbReference type="CDD" id="cd16928">
    <property type="entry name" value="HATPase_GyrB-like"/>
    <property type="match status" value="1"/>
</dbReference>
<evidence type="ECO:0000256" key="3">
    <source>
        <dbReference type="ARBA" id="ARBA00022723"/>
    </source>
</evidence>
<dbReference type="PRINTS" id="PR01159">
    <property type="entry name" value="DNAGYRASEB"/>
</dbReference>
<keyword evidence="10" id="KW-0963">Cytoplasm</keyword>
<keyword evidence="8" id="KW-0238">DNA-binding</keyword>
<protein>
    <recommendedName>
        <fullName evidence="10">DNA gyrase subunit B</fullName>
        <ecNumber evidence="10">5.6.2.2</ecNumber>
    </recommendedName>
</protein>
<dbReference type="InterPro" id="IPR034160">
    <property type="entry name" value="TOPRIM_GyrB"/>
</dbReference>
<evidence type="ECO:0000313" key="13">
    <source>
        <dbReference type="Proteomes" id="UP000829992"/>
    </source>
</evidence>
<dbReference type="InterPro" id="IPR002288">
    <property type="entry name" value="DNA_gyrase_B_C"/>
</dbReference>
<dbReference type="NCBIfam" id="NF011501">
    <property type="entry name" value="PRK14939.1"/>
    <property type="match status" value="1"/>
</dbReference>
<comment type="subcellular location">
    <subcellularLocation>
        <location evidence="10">Cytoplasm</location>
    </subcellularLocation>
</comment>
<sequence length="671" mass="74117">MPSTVAGENGEVTASYDASAITVLEGLDAVRKRPGMYIGSTGERGLHHLVQEVVDNSVDEALAGHADTIDVTILADGGVRVIDNGRGIPVDMHPVEKKPAVEVVLTVLHAGGKFGGGGYAVSGGLHGVGVSVVNALSTKLAVEIKRDGFRWTQDYKLGVPTAPLAKHEAVDESGTQVTFWADPDVFESTEYSFETLARRFQEMAFLNKGLTIKLTDERDSAKATAGADSAEATDDEAAEARTVAYYYEGGIVDFVKYLNSRKGEMIHPTVIDVEAEDKERMLSAEIAMQWNSQYTEGVYSFANTIHTHEGGTHEEGFRAALTGLVNRYAREKKLLREKDDNLTGEDIREGLTAIISVKLGEPQFEGQTKTKLGNTEAKTFVQKVVHEHLTDWFDRNPNEAADIIRKGIQAATARVAARKARDLTRRKGLLESASLPGKLSDCQSNDPTKCEIFIVEGDSAGGSAKSGRNPMYQAILPIRGKILNVEKARIDKILQNQEVQALISAFGTGVHEDFDIEKLRYHKIILMADADVDGQHINTLLLTFLFRFMRPLVESGHVYLSRPPLYKIKWSRDDFQYAYSDRERDALVELGRQAGKRIRDDSVQRFKGLGEMNAEELRITTMDQDHRVLGQVTLDDAAQADDLFSVLMGEDVEARRSFIQRNAKDVRFLDI</sequence>
<feature type="domain" description="Toprim" evidence="11">
    <location>
        <begin position="450"/>
        <end position="564"/>
    </location>
</feature>
<gene>
    <name evidence="10 12" type="primary">gyrB</name>
    <name evidence="12" type="ORF">M4V62_21575</name>
</gene>
<feature type="binding site" evidence="10">
    <location>
        <position position="456"/>
    </location>
    <ligand>
        <name>Mg(2+)</name>
        <dbReference type="ChEBI" id="CHEBI:18420"/>
        <label>1</label>
        <note>catalytic</note>
    </ligand>
</feature>
<dbReference type="SMART" id="SM00387">
    <property type="entry name" value="HATPase_c"/>
    <property type="match status" value="1"/>
</dbReference>
<keyword evidence="7 10" id="KW-0799">Topoisomerase</keyword>
<keyword evidence="4 10" id="KW-0547">Nucleotide-binding</keyword>
<comment type="miscellaneous">
    <text evidence="10">Few gyrases are as efficient as E.coli at forming negative supercoils. Not all organisms have 2 type II topoisomerases; in organisms with a single type II topoisomerase this enzyme also has to decatenate newly replicated chromosomes.</text>
</comment>
<dbReference type="SUPFAM" id="SSF54211">
    <property type="entry name" value="Ribosomal protein S5 domain 2-like"/>
    <property type="match status" value="1"/>
</dbReference>
<name>A0ABY4Q699_9ACTN</name>
<dbReference type="Proteomes" id="UP000829992">
    <property type="component" value="Chromosome"/>
</dbReference>
<evidence type="ECO:0000256" key="7">
    <source>
        <dbReference type="ARBA" id="ARBA00023029"/>
    </source>
</evidence>
<dbReference type="GO" id="GO:0003918">
    <property type="term" value="F:DNA topoisomerase type II (double strand cut, ATP-hydrolyzing) activity"/>
    <property type="evidence" value="ECO:0007669"/>
    <property type="project" value="UniProtKB-EC"/>
</dbReference>